<dbReference type="InterPro" id="IPR010920">
    <property type="entry name" value="LSM_dom_sf"/>
</dbReference>
<dbReference type="InParanoid" id="A0A2V0P7W3"/>
<dbReference type="Proteomes" id="UP000247498">
    <property type="component" value="Unassembled WGS sequence"/>
</dbReference>
<feature type="transmembrane region" description="Helical" evidence="2">
    <location>
        <begin position="206"/>
        <end position="223"/>
    </location>
</feature>
<organism evidence="3 4">
    <name type="scientific">Raphidocelis subcapitata</name>
    <dbReference type="NCBI Taxonomy" id="307507"/>
    <lineage>
        <taxon>Eukaryota</taxon>
        <taxon>Viridiplantae</taxon>
        <taxon>Chlorophyta</taxon>
        <taxon>core chlorophytes</taxon>
        <taxon>Chlorophyceae</taxon>
        <taxon>CS clade</taxon>
        <taxon>Sphaeropleales</taxon>
        <taxon>Selenastraceae</taxon>
        <taxon>Raphidocelis</taxon>
    </lineage>
</organism>
<feature type="region of interest" description="Disordered" evidence="1">
    <location>
        <begin position="1"/>
        <end position="38"/>
    </location>
</feature>
<dbReference type="AlphaFoldDB" id="A0A2V0P7W3"/>
<dbReference type="STRING" id="307507.A0A2V0P7W3"/>
<accession>A0A2V0P7W3</accession>
<feature type="transmembrane region" description="Helical" evidence="2">
    <location>
        <begin position="124"/>
        <end position="145"/>
    </location>
</feature>
<feature type="transmembrane region" description="Helical" evidence="2">
    <location>
        <begin position="93"/>
        <end position="112"/>
    </location>
</feature>
<proteinExistence type="predicted"/>
<comment type="caution">
    <text evidence="3">The sequence shown here is derived from an EMBL/GenBank/DDBJ whole genome shotgun (WGS) entry which is preliminary data.</text>
</comment>
<feature type="region of interest" description="Disordered" evidence="1">
    <location>
        <begin position="291"/>
        <end position="386"/>
    </location>
</feature>
<gene>
    <name evidence="3" type="ORF">Rsub_08631</name>
</gene>
<evidence type="ECO:0008006" key="5">
    <source>
        <dbReference type="Google" id="ProtNLM"/>
    </source>
</evidence>
<keyword evidence="2" id="KW-0472">Membrane</keyword>
<feature type="transmembrane region" description="Helical" evidence="2">
    <location>
        <begin position="171"/>
        <end position="194"/>
    </location>
</feature>
<feature type="compositionally biased region" description="Low complexity" evidence="1">
    <location>
        <begin position="356"/>
        <end position="378"/>
    </location>
</feature>
<reference evidence="3 4" key="1">
    <citation type="journal article" date="2018" name="Sci. Rep.">
        <title>Raphidocelis subcapitata (=Pseudokirchneriella subcapitata) provides an insight into genome evolution and environmental adaptations in the Sphaeropleales.</title>
        <authorList>
            <person name="Suzuki S."/>
            <person name="Yamaguchi H."/>
            <person name="Nakajima N."/>
            <person name="Kawachi M."/>
        </authorList>
    </citation>
    <scope>NUCLEOTIDE SEQUENCE [LARGE SCALE GENOMIC DNA]</scope>
    <source>
        <strain evidence="3 4">NIES-35</strain>
    </source>
</reference>
<keyword evidence="4" id="KW-1185">Reference proteome</keyword>
<feature type="compositionally biased region" description="Low complexity" evidence="1">
    <location>
        <begin position="10"/>
        <end position="34"/>
    </location>
</feature>
<dbReference type="GO" id="GO:0005262">
    <property type="term" value="F:calcium channel activity"/>
    <property type="evidence" value="ECO:0007669"/>
    <property type="project" value="TreeGrafter"/>
</dbReference>
<evidence type="ECO:0000313" key="3">
    <source>
        <dbReference type="EMBL" id="GBF95649.1"/>
    </source>
</evidence>
<dbReference type="OrthoDB" id="544685at2759"/>
<dbReference type="GO" id="GO:0006874">
    <property type="term" value="P:intracellular calcium ion homeostasis"/>
    <property type="evidence" value="ECO:0007669"/>
    <property type="project" value="TreeGrafter"/>
</dbReference>
<evidence type="ECO:0000256" key="2">
    <source>
        <dbReference type="SAM" id="Phobius"/>
    </source>
</evidence>
<sequence length="784" mass="83625">MPFKPPNLLPAGADKPAADGAPPAEPAAGAPATPRSVPPPSLFSEAALEQLRAIENVALFADDDARSDDEYGSFEVTAKPRQWWRSRAFKEGVAALVFAGLMAIIGGILYATLRDTKPALHLNFFFYAALPIAYALISWIVHLIFRTAEWWYFREAGVLYLQPLHRPVTMFIWSLCALGWAKLVGGVWGCSLGLCDLPNYREAATTLAQVLICFVLFCLANLLRAVAAKSISRTFYCSAHYKKAQTALENEFFLLALSQPREEVEAHRAAQLSHGMLAGLSLSLSGKRKSKSADTLGTARDASVPASEARDTVGDLPASGGGAAAAADDQQRRAGPAETSLHRRVTAMAAGHPLMRSGSLSRSARARDAGAAGSAGRRTPTLSPRGGAIEMSADVAAAKDVETGLPPLARFSRDPAGTGGGAAAAAAAARRAKKAAPTRGQMERMREAVAIKTLSALIHRYSSQSEEQIKEEQVKAREFAQGLFLNIKGDADRDYIVVDDIAFFMDGPAVARAFAWLDRDHDARIGADEVAGAVVSLVKQRADMAATLQDTDSIVSALALGIGAVLHVVFLAFYLLVFGVDILQGFSTLSTSVLALTFVFGETLKSVFENALYLFVTHAFDVGDIVMLPGETSTFRVRKIGLMTSGLLKGNGDLTVWPNAKLRTNCLVNLTRSSPRSDSVSFLMDAPGKTELLKEKVLAAVKAHCTEGAAASEFSEAPFVAWRDVEPPLKLRLQVSYCLTFSGENGGRAVAARDGVIGAVMRALAEGGASYSTGDSQPCRVKME</sequence>
<name>A0A2V0P7W3_9CHLO</name>
<evidence type="ECO:0000313" key="4">
    <source>
        <dbReference type="Proteomes" id="UP000247498"/>
    </source>
</evidence>
<dbReference type="SUPFAM" id="SSF50182">
    <property type="entry name" value="Sm-like ribonucleoproteins"/>
    <property type="match status" value="1"/>
</dbReference>
<evidence type="ECO:0000256" key="1">
    <source>
        <dbReference type="SAM" id="MobiDB-lite"/>
    </source>
</evidence>
<dbReference type="EMBL" id="BDRX01000068">
    <property type="protein sequence ID" value="GBF95649.1"/>
    <property type="molecule type" value="Genomic_DNA"/>
</dbReference>
<feature type="compositionally biased region" description="Low complexity" evidence="1">
    <location>
        <begin position="324"/>
        <end position="337"/>
    </location>
</feature>
<dbReference type="PANTHER" id="PTHR31323:SF1">
    <property type="entry name" value="MECHANOSENSITIVE ION CHANNEL PROTEIN"/>
    <property type="match status" value="1"/>
</dbReference>
<keyword evidence="2" id="KW-1133">Transmembrane helix</keyword>
<keyword evidence="2" id="KW-0812">Transmembrane</keyword>
<dbReference type="PANTHER" id="PTHR31323">
    <property type="entry name" value="MECHANOSENSITIVE ION CHANNEL PROTEIN MSY2"/>
    <property type="match status" value="1"/>
</dbReference>
<feature type="transmembrane region" description="Helical" evidence="2">
    <location>
        <begin position="554"/>
        <end position="576"/>
    </location>
</feature>
<protein>
    <recommendedName>
        <fullName evidence="5">EF-hand domain-containing protein</fullName>
    </recommendedName>
</protein>